<name>A0A251XDM5_CLAMM</name>
<evidence type="ECO:0000313" key="1">
    <source>
        <dbReference type="EMBL" id="OUE00286.1"/>
    </source>
</evidence>
<gene>
    <name evidence="1" type="ORF">CMMCAS07_17945</name>
</gene>
<organism evidence="1 2">
    <name type="scientific">Clavibacter michiganensis subsp. michiganensis</name>
    <dbReference type="NCBI Taxonomy" id="33013"/>
    <lineage>
        <taxon>Bacteria</taxon>
        <taxon>Bacillati</taxon>
        <taxon>Actinomycetota</taxon>
        <taxon>Actinomycetes</taxon>
        <taxon>Micrococcales</taxon>
        <taxon>Microbacteriaceae</taxon>
        <taxon>Clavibacter</taxon>
    </lineage>
</organism>
<protein>
    <submittedName>
        <fullName evidence="1">Uncharacterized protein</fullName>
    </submittedName>
</protein>
<evidence type="ECO:0000313" key="2">
    <source>
        <dbReference type="Proteomes" id="UP000195062"/>
    </source>
</evidence>
<sequence length="65" mass="6678">MRSAYAASTRVPASAAMSASRVSRASAITGSCVPCLYASNAATLTLTKVTSGRWNAVRLAVVKSE</sequence>
<dbReference type="Proteomes" id="UP000195062">
    <property type="component" value="Unassembled WGS sequence"/>
</dbReference>
<proteinExistence type="predicted"/>
<reference evidence="1 2" key="1">
    <citation type="submission" date="2016-08" db="EMBL/GenBank/DDBJ databases">
        <title>Genome sequence of Clavibacter michiganensis subsp. michiganensis strain CASJ007.</title>
        <authorList>
            <person name="Thapa S.P."/>
            <person name="Coaker G."/>
        </authorList>
    </citation>
    <scope>NUCLEOTIDE SEQUENCE [LARGE SCALE GENOMIC DNA]</scope>
    <source>
        <strain evidence="1">CASJ007</strain>
    </source>
</reference>
<comment type="caution">
    <text evidence="1">The sequence shown here is derived from an EMBL/GenBank/DDBJ whole genome shotgun (WGS) entry which is preliminary data.</text>
</comment>
<dbReference type="EMBL" id="MDHH01000008">
    <property type="protein sequence ID" value="OUE00286.1"/>
    <property type="molecule type" value="Genomic_DNA"/>
</dbReference>
<keyword evidence="2" id="KW-1185">Reference proteome</keyword>
<dbReference type="AlphaFoldDB" id="A0A251XDM5"/>
<accession>A0A251XDM5</accession>